<dbReference type="Pfam" id="PF00160">
    <property type="entry name" value="Pro_isomerase"/>
    <property type="match status" value="1"/>
</dbReference>
<gene>
    <name evidence="6" type="ORF">ACAT0790_LOCUS68967</name>
</gene>
<feature type="domain" description="PPIase cyclophilin-type" evidence="5">
    <location>
        <begin position="32"/>
        <end position="183"/>
    </location>
</feature>
<evidence type="ECO:0000256" key="1">
    <source>
        <dbReference type="ARBA" id="ARBA00013194"/>
    </source>
</evidence>
<organism evidence="6">
    <name type="scientific">Alexandrium catenella</name>
    <name type="common">Red tide dinoflagellate</name>
    <name type="synonym">Gonyaulax catenella</name>
    <dbReference type="NCBI Taxonomy" id="2925"/>
    <lineage>
        <taxon>Eukaryota</taxon>
        <taxon>Sar</taxon>
        <taxon>Alveolata</taxon>
        <taxon>Dinophyceae</taxon>
        <taxon>Gonyaulacales</taxon>
        <taxon>Pyrocystaceae</taxon>
        <taxon>Alexandrium</taxon>
    </lineage>
</organism>
<dbReference type="PROSITE" id="PS50072">
    <property type="entry name" value="CSA_PPIASE_2"/>
    <property type="match status" value="1"/>
</dbReference>
<dbReference type="InterPro" id="IPR029000">
    <property type="entry name" value="Cyclophilin-like_dom_sf"/>
</dbReference>
<dbReference type="InterPro" id="IPR002130">
    <property type="entry name" value="Cyclophilin-type_PPIase_dom"/>
</dbReference>
<dbReference type="EMBL" id="HBGE01115613">
    <property type="protein sequence ID" value="CAD9192192.1"/>
    <property type="molecule type" value="Transcribed_RNA"/>
</dbReference>
<evidence type="ECO:0000256" key="3">
    <source>
        <dbReference type="ARBA" id="ARBA00023235"/>
    </source>
</evidence>
<proteinExistence type="predicted"/>
<keyword evidence="3" id="KW-0413">Isomerase</keyword>
<dbReference type="PANTHER" id="PTHR43246">
    <property type="entry name" value="PEPTIDYL-PROLYL CIS-TRANS ISOMERASE CYP38, CHLOROPLASTIC"/>
    <property type="match status" value="1"/>
</dbReference>
<name>A0A7S1SE54_ALECA</name>
<sequence>MAQALLAPRRMGCGSSTLRSKQGPVGQASAMAASMLVMDTQCGVINLKLRPDSAPITCDYIVNAVKQGLYNGRQFYRSDFVIQCGLHGSNVAPPGNLSRNETKDGVFVSNTRGTCAIAHWDVPDNGNTEFFVNLQANAHLDEAYGGYCVFAQVADDASFAVVDKIAEMVKAKGGVGIKSVTAE</sequence>
<dbReference type="GO" id="GO:0003755">
    <property type="term" value="F:peptidyl-prolyl cis-trans isomerase activity"/>
    <property type="evidence" value="ECO:0007669"/>
    <property type="project" value="UniProtKB-KW"/>
</dbReference>
<dbReference type="SUPFAM" id="SSF50891">
    <property type="entry name" value="Cyclophilin-like"/>
    <property type="match status" value="1"/>
</dbReference>
<evidence type="ECO:0000259" key="5">
    <source>
        <dbReference type="PROSITE" id="PS50072"/>
    </source>
</evidence>
<dbReference type="EC" id="5.2.1.8" evidence="1"/>
<dbReference type="InterPro" id="IPR044665">
    <property type="entry name" value="E_coli_cyclophilin_A-like"/>
</dbReference>
<evidence type="ECO:0000256" key="2">
    <source>
        <dbReference type="ARBA" id="ARBA00023110"/>
    </source>
</evidence>
<feature type="region of interest" description="Disordered" evidence="4">
    <location>
        <begin position="1"/>
        <end position="20"/>
    </location>
</feature>
<evidence type="ECO:0000313" key="6">
    <source>
        <dbReference type="EMBL" id="CAD9192192.1"/>
    </source>
</evidence>
<dbReference type="Gene3D" id="2.40.100.10">
    <property type="entry name" value="Cyclophilin-like"/>
    <property type="match status" value="1"/>
</dbReference>
<keyword evidence="2" id="KW-0697">Rotamase</keyword>
<protein>
    <recommendedName>
        <fullName evidence="1">peptidylprolyl isomerase</fullName>
        <ecNumber evidence="1">5.2.1.8</ecNumber>
    </recommendedName>
</protein>
<accession>A0A7S1SE54</accession>
<evidence type="ECO:0000256" key="4">
    <source>
        <dbReference type="SAM" id="MobiDB-lite"/>
    </source>
</evidence>
<dbReference type="AlphaFoldDB" id="A0A7S1SE54"/>
<reference evidence="6" key="1">
    <citation type="submission" date="2021-01" db="EMBL/GenBank/DDBJ databases">
        <authorList>
            <person name="Corre E."/>
            <person name="Pelletier E."/>
            <person name="Niang G."/>
            <person name="Scheremetjew M."/>
            <person name="Finn R."/>
            <person name="Kale V."/>
            <person name="Holt S."/>
            <person name="Cochrane G."/>
            <person name="Meng A."/>
            <person name="Brown T."/>
            <person name="Cohen L."/>
        </authorList>
    </citation>
    <scope>NUCLEOTIDE SEQUENCE</scope>
    <source>
        <strain evidence="6">OF101</strain>
    </source>
</reference>